<sequence>MDLPEQKDKIKPTGVPHWFLYGTLGIFLMLLSALAVIAVKSTSFSANSSGMISQWQSGPIRLDTQTSRFILRKTLPALDRSAGEDDPFTLLEFNWSEIYWRLAVNIKSASPQEILKAQLPLLALIKPKPLPPVRIIQHPVPKPDMTPPVKEFPPLLNEAPLVFIYHSHTTESYLPESGKDHTPNQKGDIVKVGSYLQKILEEKYGIRCIHNEDIHDTFPFRDSYKRSQITVMKYLKEYPSFKVVLDIHRDATPGIDATAIVKGQETATIAIVVGSDKMGLEHPNWRKNHQFATELADAMNHYYPGLCSKVILSDARYNQHLHDHSLIIEFGDQNSTIEKVYRAADRFAEILVSVMDQEATQANPGQ</sequence>
<name>A0A4R1R5T5_HYDET</name>
<dbReference type="InterPro" id="IPR010897">
    <property type="entry name" value="Spore_II_P"/>
</dbReference>
<dbReference type="NCBIfam" id="TIGR02867">
    <property type="entry name" value="spore_II_P"/>
    <property type="match status" value="1"/>
</dbReference>
<keyword evidence="1" id="KW-0812">Transmembrane</keyword>
<keyword evidence="3" id="KW-1185">Reference proteome</keyword>
<evidence type="ECO:0000313" key="3">
    <source>
        <dbReference type="Proteomes" id="UP000295008"/>
    </source>
</evidence>
<dbReference type="Pfam" id="PF07454">
    <property type="entry name" value="SpoIIP"/>
    <property type="match status" value="1"/>
</dbReference>
<evidence type="ECO:0000256" key="1">
    <source>
        <dbReference type="SAM" id="Phobius"/>
    </source>
</evidence>
<dbReference type="EMBL" id="SLUN01000035">
    <property type="protein sequence ID" value="TCL60896.1"/>
    <property type="molecule type" value="Genomic_DNA"/>
</dbReference>
<proteinExistence type="predicted"/>
<comment type="caution">
    <text evidence="2">The sequence shown here is derived from an EMBL/GenBank/DDBJ whole genome shotgun (WGS) entry which is preliminary data.</text>
</comment>
<gene>
    <name evidence="2" type="ORF">EDC14_103555</name>
</gene>
<protein>
    <submittedName>
        <fullName evidence="2">Stage II sporulation protein P</fullName>
    </submittedName>
</protein>
<keyword evidence="1" id="KW-1133">Transmembrane helix</keyword>
<evidence type="ECO:0000313" key="2">
    <source>
        <dbReference type="EMBL" id="TCL60896.1"/>
    </source>
</evidence>
<organism evidence="2 3">
    <name type="scientific">Hydrogenispora ethanolica</name>
    <dbReference type="NCBI Taxonomy" id="1082276"/>
    <lineage>
        <taxon>Bacteria</taxon>
        <taxon>Bacillati</taxon>
        <taxon>Bacillota</taxon>
        <taxon>Hydrogenispora</taxon>
    </lineage>
</organism>
<keyword evidence="1" id="KW-0472">Membrane</keyword>
<reference evidence="2 3" key="1">
    <citation type="submission" date="2019-03" db="EMBL/GenBank/DDBJ databases">
        <title>Genomic Encyclopedia of Type Strains, Phase IV (KMG-IV): sequencing the most valuable type-strain genomes for metagenomic binning, comparative biology and taxonomic classification.</title>
        <authorList>
            <person name="Goeker M."/>
        </authorList>
    </citation>
    <scope>NUCLEOTIDE SEQUENCE [LARGE SCALE GENOMIC DNA]</scope>
    <source>
        <strain evidence="2 3">LX-B</strain>
    </source>
</reference>
<accession>A0A4R1R5T5</accession>
<dbReference type="AlphaFoldDB" id="A0A4R1R5T5"/>
<dbReference type="Proteomes" id="UP000295008">
    <property type="component" value="Unassembled WGS sequence"/>
</dbReference>
<feature type="transmembrane region" description="Helical" evidence="1">
    <location>
        <begin position="18"/>
        <end position="39"/>
    </location>
</feature>